<proteinExistence type="predicted"/>
<reference evidence="1" key="1">
    <citation type="submission" date="2023-03" db="EMBL/GenBank/DDBJ databases">
        <title>Massive genome expansion in bonnet fungi (Mycena s.s.) driven by repeated elements and novel gene families across ecological guilds.</title>
        <authorList>
            <consortium name="Lawrence Berkeley National Laboratory"/>
            <person name="Harder C.B."/>
            <person name="Miyauchi S."/>
            <person name="Viragh M."/>
            <person name="Kuo A."/>
            <person name="Thoen E."/>
            <person name="Andreopoulos B."/>
            <person name="Lu D."/>
            <person name="Skrede I."/>
            <person name="Drula E."/>
            <person name="Henrissat B."/>
            <person name="Morin E."/>
            <person name="Kohler A."/>
            <person name="Barry K."/>
            <person name="LaButti K."/>
            <person name="Morin E."/>
            <person name="Salamov A."/>
            <person name="Lipzen A."/>
            <person name="Mereny Z."/>
            <person name="Hegedus B."/>
            <person name="Baldrian P."/>
            <person name="Stursova M."/>
            <person name="Weitz H."/>
            <person name="Taylor A."/>
            <person name="Grigoriev I.V."/>
            <person name="Nagy L.G."/>
            <person name="Martin F."/>
            <person name="Kauserud H."/>
        </authorList>
    </citation>
    <scope>NUCLEOTIDE SEQUENCE</scope>
    <source>
        <strain evidence="1">CBHHK188m</strain>
    </source>
</reference>
<dbReference type="SUPFAM" id="SSF52047">
    <property type="entry name" value="RNI-like"/>
    <property type="match status" value="1"/>
</dbReference>
<dbReference type="Gene3D" id="3.80.10.10">
    <property type="entry name" value="Ribonuclease Inhibitor"/>
    <property type="match status" value="1"/>
</dbReference>
<dbReference type="EMBL" id="JARJLG010000006">
    <property type="protein sequence ID" value="KAJ7780254.1"/>
    <property type="molecule type" value="Genomic_DNA"/>
</dbReference>
<dbReference type="Proteomes" id="UP001215280">
    <property type="component" value="Unassembled WGS sequence"/>
</dbReference>
<keyword evidence="2" id="KW-1185">Reference proteome</keyword>
<sequence length="407" mass="45765">MTDVSKSTPPKHSPKIFSLPNELLVTIVAAGQEDRVRGGFRPEWTLSHVSRRFRDTIIDASTLWTHVEAESKSEGSVEIFKLHLERSKLCRIWVTLVHDTSIEDCSIIDHVTHLVPHIHRIWRLQIKLGDMWKWARTDLLEPFRHVAAPCLEHLEIDDCGELPMDFFSCGAPKLTVLKLAFCTPLLPVPQWTISLAHLEWCMCSESGDNHLFAAMMAQCHSLVHLSLDLRPGIELGPMNIPSLKFLVLSTTMQALPALRKYISTLFNRTNLTLPSFPALTSLSFIIDGCHCEMSSPFPCETIPSPPLQLFPALSSLTLINQCFTQNILSDLLGPDSPPWPLLRTITLSPKDTDSDGVYSVLQRVARSKQTLPKFRLSAVLYSKEHWDENGVDAELFDPTDLIAALVH</sequence>
<dbReference type="InterPro" id="IPR032675">
    <property type="entry name" value="LRR_dom_sf"/>
</dbReference>
<evidence type="ECO:0008006" key="3">
    <source>
        <dbReference type="Google" id="ProtNLM"/>
    </source>
</evidence>
<evidence type="ECO:0000313" key="1">
    <source>
        <dbReference type="EMBL" id="KAJ7780254.1"/>
    </source>
</evidence>
<evidence type="ECO:0000313" key="2">
    <source>
        <dbReference type="Proteomes" id="UP001215280"/>
    </source>
</evidence>
<organism evidence="1 2">
    <name type="scientific">Mycena maculata</name>
    <dbReference type="NCBI Taxonomy" id="230809"/>
    <lineage>
        <taxon>Eukaryota</taxon>
        <taxon>Fungi</taxon>
        <taxon>Dikarya</taxon>
        <taxon>Basidiomycota</taxon>
        <taxon>Agaricomycotina</taxon>
        <taxon>Agaricomycetes</taxon>
        <taxon>Agaricomycetidae</taxon>
        <taxon>Agaricales</taxon>
        <taxon>Marasmiineae</taxon>
        <taxon>Mycenaceae</taxon>
        <taxon>Mycena</taxon>
    </lineage>
</organism>
<dbReference type="AlphaFoldDB" id="A0AAD7KCK5"/>
<accession>A0AAD7KCK5</accession>
<name>A0AAD7KCK5_9AGAR</name>
<protein>
    <recommendedName>
        <fullName evidence="3">F-box domain-containing protein</fullName>
    </recommendedName>
</protein>
<comment type="caution">
    <text evidence="1">The sequence shown here is derived from an EMBL/GenBank/DDBJ whole genome shotgun (WGS) entry which is preliminary data.</text>
</comment>
<gene>
    <name evidence="1" type="ORF">DFH07DRAFT_794365</name>
</gene>